<keyword evidence="2" id="KW-1185">Reference proteome</keyword>
<dbReference type="RefSeq" id="WP_379942467.1">
    <property type="nucleotide sequence ID" value="NZ_JBHTIB010000012.1"/>
</dbReference>
<name>A0ABW3BU34_9FLAO</name>
<proteinExistence type="predicted"/>
<evidence type="ECO:0000313" key="2">
    <source>
        <dbReference type="Proteomes" id="UP001597011"/>
    </source>
</evidence>
<gene>
    <name evidence="1" type="ORF">ACFQ0I_11685</name>
</gene>
<evidence type="ECO:0008006" key="3">
    <source>
        <dbReference type="Google" id="ProtNLM"/>
    </source>
</evidence>
<protein>
    <recommendedName>
        <fullName evidence="3">TonB-like protein</fullName>
    </recommendedName>
</protein>
<dbReference type="Proteomes" id="UP001597011">
    <property type="component" value="Unassembled WGS sequence"/>
</dbReference>
<organism evidence="1 2">
    <name type="scientific">Mariniflexile aquimaris</name>
    <dbReference type="NCBI Taxonomy" id="881009"/>
    <lineage>
        <taxon>Bacteria</taxon>
        <taxon>Pseudomonadati</taxon>
        <taxon>Bacteroidota</taxon>
        <taxon>Flavobacteriia</taxon>
        <taxon>Flavobacteriales</taxon>
        <taxon>Flavobacteriaceae</taxon>
        <taxon>Mariniflexile</taxon>
    </lineage>
</organism>
<reference evidence="2" key="1">
    <citation type="journal article" date="2019" name="Int. J. Syst. Evol. Microbiol.">
        <title>The Global Catalogue of Microorganisms (GCM) 10K type strain sequencing project: providing services to taxonomists for standard genome sequencing and annotation.</title>
        <authorList>
            <consortium name="The Broad Institute Genomics Platform"/>
            <consortium name="The Broad Institute Genome Sequencing Center for Infectious Disease"/>
            <person name="Wu L."/>
            <person name="Ma J."/>
        </authorList>
    </citation>
    <scope>NUCLEOTIDE SEQUENCE [LARGE SCALE GENOMIC DNA]</scope>
    <source>
        <strain evidence="2">CCUG 60529</strain>
    </source>
</reference>
<accession>A0ABW3BU34</accession>
<dbReference type="EMBL" id="JBHTIB010000012">
    <property type="protein sequence ID" value="MFD0836433.1"/>
    <property type="molecule type" value="Genomic_DNA"/>
</dbReference>
<sequence>MRELLIIILAILTSNTCIGQTHEVENNAKKIEGFCNQNELYLLMSELGGQTEPVSPVSISQIYDRLVREINLDNDFPKVKESKVVAIYINCQGKVVNVESEFKNEKLNQRIYDIFNSLGVWKAGIKEGNPVDSTVLYHFKIKKGKLILNGNIWRN</sequence>
<comment type="caution">
    <text evidence="1">The sequence shown here is derived from an EMBL/GenBank/DDBJ whole genome shotgun (WGS) entry which is preliminary data.</text>
</comment>
<evidence type="ECO:0000313" key="1">
    <source>
        <dbReference type="EMBL" id="MFD0836433.1"/>
    </source>
</evidence>